<evidence type="ECO:0000313" key="3">
    <source>
        <dbReference type="Proteomes" id="UP000451565"/>
    </source>
</evidence>
<dbReference type="AlphaFoldDB" id="A0A843YRR2"/>
<feature type="transmembrane region" description="Helical" evidence="1">
    <location>
        <begin position="82"/>
        <end position="102"/>
    </location>
</feature>
<dbReference type="Proteomes" id="UP000451565">
    <property type="component" value="Unassembled WGS sequence"/>
</dbReference>
<keyword evidence="1" id="KW-1133">Transmembrane helix</keyword>
<reference evidence="2 3" key="1">
    <citation type="submission" date="2019-10" db="EMBL/GenBank/DDBJ databases">
        <title>Glaciimonas soli sp. nov., a psychrophilic bacterium isolated from the forest soil of a high elevation mountain in Taiwan.</title>
        <authorList>
            <person name="Wang L.-T."/>
            <person name="Shieh W.Y."/>
        </authorList>
    </citation>
    <scope>NUCLEOTIDE SEQUENCE [LARGE SCALE GENOMIC DNA]</scope>
    <source>
        <strain evidence="2 3">GS1</strain>
    </source>
</reference>
<keyword evidence="1" id="KW-0812">Transmembrane</keyword>
<keyword evidence="1" id="KW-0472">Membrane</keyword>
<feature type="transmembrane region" description="Helical" evidence="1">
    <location>
        <begin position="51"/>
        <end position="70"/>
    </location>
</feature>
<gene>
    <name evidence="2" type="ORF">GEV47_17315</name>
</gene>
<proteinExistence type="predicted"/>
<evidence type="ECO:0008006" key="4">
    <source>
        <dbReference type="Google" id="ProtNLM"/>
    </source>
</evidence>
<evidence type="ECO:0000256" key="1">
    <source>
        <dbReference type="SAM" id="Phobius"/>
    </source>
</evidence>
<protein>
    <recommendedName>
        <fullName evidence="4">Transmembrane protein</fullName>
    </recommendedName>
</protein>
<accession>A0A843YRR2</accession>
<keyword evidence="3" id="KW-1185">Reference proteome</keyword>
<organism evidence="2 3">
    <name type="scientific">Glaciimonas soli</name>
    <dbReference type="NCBI Taxonomy" id="2590999"/>
    <lineage>
        <taxon>Bacteria</taxon>
        <taxon>Pseudomonadati</taxon>
        <taxon>Pseudomonadota</taxon>
        <taxon>Betaproteobacteria</taxon>
        <taxon>Burkholderiales</taxon>
        <taxon>Oxalobacteraceae</taxon>
        <taxon>Glaciimonas</taxon>
    </lineage>
</organism>
<name>A0A843YRR2_9BURK</name>
<dbReference type="EMBL" id="WINI01000009">
    <property type="protein sequence ID" value="MQR02439.1"/>
    <property type="molecule type" value="Genomic_DNA"/>
</dbReference>
<dbReference type="InterPro" id="IPR045644">
    <property type="entry name" value="DUF6404"/>
</dbReference>
<dbReference type="Pfam" id="PF19942">
    <property type="entry name" value="DUF6404"/>
    <property type="match status" value="1"/>
</dbReference>
<dbReference type="OrthoDB" id="7870117at2"/>
<comment type="caution">
    <text evidence="2">The sequence shown here is derived from an EMBL/GenBank/DDBJ whole genome shotgun (WGS) entry which is preliminary data.</text>
</comment>
<sequence>MSYPPKVATALALLETTGIWRSNYAPLLHRLFWRAGITIPPPHFASFKFNFIFLGIWFGVVCGLMMWFMFWSNHDKSSSESAAIIGTSLAGVLYGMFMALYYRIGARKHGLPSWSSIKAAS</sequence>
<dbReference type="RefSeq" id="WP_153236064.1">
    <property type="nucleotide sequence ID" value="NZ_WINI01000009.1"/>
</dbReference>
<evidence type="ECO:0000313" key="2">
    <source>
        <dbReference type="EMBL" id="MQR02439.1"/>
    </source>
</evidence>